<dbReference type="OrthoDB" id="5397087at2759"/>
<evidence type="ECO:0000313" key="3">
    <source>
        <dbReference type="Proteomes" id="UP000799440"/>
    </source>
</evidence>
<feature type="region of interest" description="Disordered" evidence="1">
    <location>
        <begin position="1"/>
        <end position="55"/>
    </location>
</feature>
<dbReference type="EMBL" id="MU006572">
    <property type="protein sequence ID" value="KAF2747564.1"/>
    <property type="molecule type" value="Genomic_DNA"/>
</dbReference>
<protein>
    <submittedName>
        <fullName evidence="2">Uncharacterized protein</fullName>
    </submittedName>
</protein>
<feature type="compositionally biased region" description="Low complexity" evidence="1">
    <location>
        <begin position="207"/>
        <end position="225"/>
    </location>
</feature>
<keyword evidence="3" id="KW-1185">Reference proteome</keyword>
<feature type="region of interest" description="Disordered" evidence="1">
    <location>
        <begin position="166"/>
        <end position="225"/>
    </location>
</feature>
<feature type="compositionally biased region" description="Polar residues" evidence="1">
    <location>
        <begin position="1"/>
        <end position="13"/>
    </location>
</feature>
<proteinExistence type="predicted"/>
<organism evidence="2 3">
    <name type="scientific">Sporormia fimetaria CBS 119925</name>
    <dbReference type="NCBI Taxonomy" id="1340428"/>
    <lineage>
        <taxon>Eukaryota</taxon>
        <taxon>Fungi</taxon>
        <taxon>Dikarya</taxon>
        <taxon>Ascomycota</taxon>
        <taxon>Pezizomycotina</taxon>
        <taxon>Dothideomycetes</taxon>
        <taxon>Pleosporomycetidae</taxon>
        <taxon>Pleosporales</taxon>
        <taxon>Sporormiaceae</taxon>
        <taxon>Sporormia</taxon>
    </lineage>
</organism>
<gene>
    <name evidence="2" type="ORF">M011DRAFT_477190</name>
</gene>
<feature type="region of interest" description="Disordered" evidence="1">
    <location>
        <begin position="364"/>
        <end position="387"/>
    </location>
</feature>
<dbReference type="Proteomes" id="UP000799440">
    <property type="component" value="Unassembled WGS sequence"/>
</dbReference>
<evidence type="ECO:0000313" key="2">
    <source>
        <dbReference type="EMBL" id="KAF2747564.1"/>
    </source>
</evidence>
<reference evidence="2" key="1">
    <citation type="journal article" date="2020" name="Stud. Mycol.">
        <title>101 Dothideomycetes genomes: a test case for predicting lifestyles and emergence of pathogens.</title>
        <authorList>
            <person name="Haridas S."/>
            <person name="Albert R."/>
            <person name="Binder M."/>
            <person name="Bloem J."/>
            <person name="Labutti K."/>
            <person name="Salamov A."/>
            <person name="Andreopoulos B."/>
            <person name="Baker S."/>
            <person name="Barry K."/>
            <person name="Bills G."/>
            <person name="Bluhm B."/>
            <person name="Cannon C."/>
            <person name="Castanera R."/>
            <person name="Culley D."/>
            <person name="Daum C."/>
            <person name="Ezra D."/>
            <person name="Gonzalez J."/>
            <person name="Henrissat B."/>
            <person name="Kuo A."/>
            <person name="Liang C."/>
            <person name="Lipzen A."/>
            <person name="Lutzoni F."/>
            <person name="Magnuson J."/>
            <person name="Mondo S."/>
            <person name="Nolan M."/>
            <person name="Ohm R."/>
            <person name="Pangilinan J."/>
            <person name="Park H.-J."/>
            <person name="Ramirez L."/>
            <person name="Alfaro M."/>
            <person name="Sun H."/>
            <person name="Tritt A."/>
            <person name="Yoshinaga Y."/>
            <person name="Zwiers L.-H."/>
            <person name="Turgeon B."/>
            <person name="Goodwin S."/>
            <person name="Spatafora J."/>
            <person name="Crous P."/>
            <person name="Grigoriev I."/>
        </authorList>
    </citation>
    <scope>NUCLEOTIDE SEQUENCE</scope>
    <source>
        <strain evidence="2">CBS 119925</strain>
    </source>
</reference>
<name>A0A6A6VCX7_9PLEO</name>
<feature type="compositionally biased region" description="Polar residues" evidence="1">
    <location>
        <begin position="374"/>
        <end position="385"/>
    </location>
</feature>
<sequence length="438" mass="48030">MATTHMYIPNQNPGPDMKPEPRRISKSSVSRTPASKVTKPQKPKRTSERTGLENRERAYIAASRRSDRSLEARIVSAQMASQVHKERTGRAFRITERDVLNEEMYEEEDEDRSMVVRMTKEYLANGPIPQEWLATNPRMLQHLQAQVAQRAALMASFGGSQMANPFPGYPRFQPNAMQNFTQPNMQPSPATMQSPQIPASYPQTHAAATFQSRQQPQQPAATTIPTNANFSLSSFQTSNGQLAGSQSWFLGQQTAPSTSSPSLSHGSPHSTNPPLQSPSIVAPTPTGPQSSHALLGGQDMPLFSTALAPNDQQLLHGLLDPSRPSTQMLMQGHERFPQSHSSLSYMANPSMGTDKVKDTTSAEIDFDTKPTPLPQQTPSTDTDSQGRVDWSIGGAFSANAGLNNGLSQGMLQPAGLTPQHEFTGFDFEDFFDYTGNQW</sequence>
<feature type="compositionally biased region" description="Basic and acidic residues" evidence="1">
    <location>
        <begin position="45"/>
        <end position="55"/>
    </location>
</feature>
<dbReference type="AlphaFoldDB" id="A0A6A6VCX7"/>
<feature type="compositionally biased region" description="Low complexity" evidence="1">
    <location>
        <begin position="256"/>
        <end position="270"/>
    </location>
</feature>
<feature type="compositionally biased region" description="Polar residues" evidence="1">
    <location>
        <begin position="175"/>
        <end position="203"/>
    </location>
</feature>
<feature type="compositionally biased region" description="Polar residues" evidence="1">
    <location>
        <begin position="26"/>
        <end position="35"/>
    </location>
</feature>
<feature type="region of interest" description="Disordered" evidence="1">
    <location>
        <begin position="252"/>
        <end position="297"/>
    </location>
</feature>
<evidence type="ECO:0000256" key="1">
    <source>
        <dbReference type="SAM" id="MobiDB-lite"/>
    </source>
</evidence>
<accession>A0A6A6VCX7</accession>